<dbReference type="PROSITE" id="PS51257">
    <property type="entry name" value="PROKAR_LIPOPROTEIN"/>
    <property type="match status" value="1"/>
</dbReference>
<sequence>MQKMKYFCYILLLLLFVACTNKEARTIHSSDEIIETKDSTILTQQTPDYISDTLMRILLDFEQEVINDEGTLGSRWFIETGFSTKNNDSTVKIYASLNPGISLDSNNYVLRGGFKLTEAYVLIWDYKISSGYGLYLPENLPQVTDSILKHNPFYEDDYHNSYARKYKLTDNRLIEIEKEQWFK</sequence>
<keyword evidence="3" id="KW-1185">Reference proteome</keyword>
<gene>
    <name evidence="2" type="ORF">GCM10009118_14550</name>
</gene>
<feature type="chain" id="PRO_5047165178" evidence="1">
    <location>
        <begin position="25"/>
        <end position="183"/>
    </location>
</feature>
<evidence type="ECO:0000313" key="2">
    <source>
        <dbReference type="EMBL" id="GAA0875047.1"/>
    </source>
</evidence>
<proteinExistence type="predicted"/>
<evidence type="ECO:0000256" key="1">
    <source>
        <dbReference type="SAM" id="SignalP"/>
    </source>
</evidence>
<name>A0ABP3Y2Q7_9FLAO</name>
<comment type="caution">
    <text evidence="2">The sequence shown here is derived from an EMBL/GenBank/DDBJ whole genome shotgun (WGS) entry which is preliminary data.</text>
</comment>
<dbReference type="EMBL" id="BAAAFH010000007">
    <property type="protein sequence ID" value="GAA0875047.1"/>
    <property type="molecule type" value="Genomic_DNA"/>
</dbReference>
<protein>
    <submittedName>
        <fullName evidence="2">Uncharacterized protein</fullName>
    </submittedName>
</protein>
<dbReference type="Proteomes" id="UP001501126">
    <property type="component" value="Unassembled WGS sequence"/>
</dbReference>
<evidence type="ECO:0000313" key="3">
    <source>
        <dbReference type="Proteomes" id="UP001501126"/>
    </source>
</evidence>
<reference evidence="3" key="1">
    <citation type="journal article" date="2019" name="Int. J. Syst. Evol. Microbiol.">
        <title>The Global Catalogue of Microorganisms (GCM) 10K type strain sequencing project: providing services to taxonomists for standard genome sequencing and annotation.</title>
        <authorList>
            <consortium name="The Broad Institute Genomics Platform"/>
            <consortium name="The Broad Institute Genome Sequencing Center for Infectious Disease"/>
            <person name="Wu L."/>
            <person name="Ma J."/>
        </authorList>
    </citation>
    <scope>NUCLEOTIDE SEQUENCE [LARGE SCALE GENOMIC DNA]</scope>
    <source>
        <strain evidence="3">JCM 16083</strain>
    </source>
</reference>
<keyword evidence="1" id="KW-0732">Signal</keyword>
<feature type="signal peptide" evidence="1">
    <location>
        <begin position="1"/>
        <end position="24"/>
    </location>
</feature>
<organism evidence="2 3">
    <name type="scientific">Wandonia haliotis</name>
    <dbReference type="NCBI Taxonomy" id="574963"/>
    <lineage>
        <taxon>Bacteria</taxon>
        <taxon>Pseudomonadati</taxon>
        <taxon>Bacteroidota</taxon>
        <taxon>Flavobacteriia</taxon>
        <taxon>Flavobacteriales</taxon>
        <taxon>Crocinitomicaceae</taxon>
        <taxon>Wandonia</taxon>
    </lineage>
</organism>
<accession>A0ABP3Y2Q7</accession>